<evidence type="ECO:0000313" key="2">
    <source>
        <dbReference type="EMBL" id="GMN39367.1"/>
    </source>
</evidence>
<evidence type="ECO:0000313" key="3">
    <source>
        <dbReference type="Proteomes" id="UP001187192"/>
    </source>
</evidence>
<keyword evidence="1" id="KW-1133">Transmembrane helix</keyword>
<dbReference type="InterPro" id="IPR004158">
    <property type="entry name" value="DUF247_pln"/>
</dbReference>
<dbReference type="PANTHER" id="PTHR31170:SF21">
    <property type="match status" value="1"/>
</dbReference>
<keyword evidence="3" id="KW-1185">Reference proteome</keyword>
<keyword evidence="1" id="KW-0812">Transmembrane</keyword>
<dbReference type="Pfam" id="PF03140">
    <property type="entry name" value="DUF247"/>
    <property type="match status" value="1"/>
</dbReference>
<dbReference type="Gramene" id="FCD_00007601-RA">
    <property type="protein sequence ID" value="FCD_00007601-RA:cds"/>
    <property type="gene ID" value="FCD_00007601"/>
</dbReference>
<reference evidence="2" key="1">
    <citation type="submission" date="2023-07" db="EMBL/GenBank/DDBJ databases">
        <title>draft genome sequence of fig (Ficus carica).</title>
        <authorList>
            <person name="Takahashi T."/>
            <person name="Nishimura K."/>
        </authorList>
    </citation>
    <scope>NUCLEOTIDE SEQUENCE</scope>
</reference>
<dbReference type="AlphaFoldDB" id="A0AA87ZSS1"/>
<protein>
    <submittedName>
        <fullName evidence="2">Uncharacterized protein</fullName>
    </submittedName>
</protein>
<keyword evidence="1" id="KW-0472">Membrane</keyword>
<feature type="transmembrane region" description="Helical" evidence="1">
    <location>
        <begin position="423"/>
        <end position="450"/>
    </location>
</feature>
<dbReference type="Proteomes" id="UP001187192">
    <property type="component" value="Unassembled WGS sequence"/>
</dbReference>
<accession>A0AA87ZSS1</accession>
<comment type="caution">
    <text evidence="2">The sequence shown here is derived from an EMBL/GenBank/DDBJ whole genome shotgun (WGS) entry which is preliminary data.</text>
</comment>
<dbReference type="EMBL" id="BTGU01000009">
    <property type="protein sequence ID" value="GMN39367.1"/>
    <property type="molecule type" value="Genomic_DNA"/>
</dbReference>
<evidence type="ECO:0000256" key="1">
    <source>
        <dbReference type="SAM" id="Phobius"/>
    </source>
</evidence>
<organism evidence="2 3">
    <name type="scientific">Ficus carica</name>
    <name type="common">Common fig</name>
    <dbReference type="NCBI Taxonomy" id="3494"/>
    <lineage>
        <taxon>Eukaryota</taxon>
        <taxon>Viridiplantae</taxon>
        <taxon>Streptophyta</taxon>
        <taxon>Embryophyta</taxon>
        <taxon>Tracheophyta</taxon>
        <taxon>Spermatophyta</taxon>
        <taxon>Magnoliopsida</taxon>
        <taxon>eudicotyledons</taxon>
        <taxon>Gunneridae</taxon>
        <taxon>Pentapetalae</taxon>
        <taxon>rosids</taxon>
        <taxon>fabids</taxon>
        <taxon>Rosales</taxon>
        <taxon>Moraceae</taxon>
        <taxon>Ficeae</taxon>
        <taxon>Ficus</taxon>
    </lineage>
</organism>
<name>A0AA87ZSS1_FICCA</name>
<gene>
    <name evidence="2" type="ORF">TIFTF001_008595</name>
</gene>
<dbReference type="PANTHER" id="PTHR31170">
    <property type="entry name" value="BNAC04G53230D PROTEIN"/>
    <property type="match status" value="1"/>
</dbReference>
<proteinExistence type="predicted"/>
<sequence>MEDISNSTDCDQASHVITIPEVNKDRVALMHRKISEPPRLLSTAAGKHSCCIFRVPQSLVEVNGKIYAPHIVSVGPYRRGEPQLKMIEEHKWRYLGSLVSRTEHAKGLKLENLMKSMAEMEDRARECYSEAIHLTSDEFIEVMVLDGCFVIELLRKAANLVRFDSDDPILTMAWIIPFFYRDFLRLENQIPFFVLQRLFDLTKSPPEEQSPNPPTLSLLALQFFNNAMQRPDAAIERHGDLEAKHLLDLVRRSLIPASHPEPKRRRSTPTHIIHCVSKLRRAGIVFRQGNDESYLVVRFQGGVLEMPTITIDDFTASFLLNCVAFEQCHRACSKHFTTYATLLDCLVNTHRDVEYLCDRNIVENCFGSDGEVARFINNLGRDVAFDMDLCYLADLFNDVHLYYGNSWHVQWAGFKYTYFDTPWSFISAFAALILLLLTVAQTFYTVYGFYNDKKK</sequence>